<name>A0ABQ7TIJ6_PHRPL</name>
<evidence type="ECO:0000256" key="9">
    <source>
        <dbReference type="ARBA" id="ARBA00029456"/>
    </source>
</evidence>
<dbReference type="InterPro" id="IPR019775">
    <property type="entry name" value="WD40_repeat_CS"/>
</dbReference>
<dbReference type="EMBL" id="JAIPUX010000439">
    <property type="protein sequence ID" value="KAH0629575.1"/>
    <property type="molecule type" value="Genomic_DNA"/>
</dbReference>
<evidence type="ECO:0000256" key="13">
    <source>
        <dbReference type="PROSITE-ProRule" id="PRU00221"/>
    </source>
</evidence>
<dbReference type="Pfam" id="PF00400">
    <property type="entry name" value="WD40"/>
    <property type="match status" value="7"/>
</dbReference>
<feature type="repeat" description="WD" evidence="13">
    <location>
        <begin position="587"/>
        <end position="628"/>
    </location>
</feature>
<keyword evidence="7" id="KW-0969">Cilium</keyword>
<evidence type="ECO:0000256" key="1">
    <source>
        <dbReference type="ARBA" id="ARBA00004230"/>
    </source>
</evidence>
<dbReference type="Gene3D" id="2.130.10.10">
    <property type="entry name" value="YVTN repeat-like/Quinoprotein amine dehydrogenase"/>
    <property type="match status" value="3"/>
</dbReference>
<reference evidence="14 15" key="1">
    <citation type="journal article" date="2022" name="Gigascience">
        <title>A chromosome-level genome assembly and annotation of the desert horned lizard, Phrynosoma platyrhinos, provides insight into chromosomal rearrangements among reptiles.</title>
        <authorList>
            <person name="Koochekian N."/>
            <person name="Ascanio A."/>
            <person name="Farleigh K."/>
            <person name="Card D.C."/>
            <person name="Schield D.R."/>
            <person name="Castoe T.A."/>
            <person name="Jezkova T."/>
        </authorList>
    </citation>
    <scope>NUCLEOTIDE SEQUENCE [LARGE SCALE GENOMIC DNA]</scope>
    <source>
        <strain evidence="14">NK-2021</strain>
    </source>
</reference>
<dbReference type="InterPro" id="IPR036322">
    <property type="entry name" value="WD40_repeat_dom_sf"/>
</dbReference>
<evidence type="ECO:0000256" key="7">
    <source>
        <dbReference type="ARBA" id="ARBA00023069"/>
    </source>
</evidence>
<dbReference type="PROSITE" id="PS50294">
    <property type="entry name" value="WD_REPEATS_REGION"/>
    <property type="match status" value="3"/>
</dbReference>
<dbReference type="CDD" id="cd00200">
    <property type="entry name" value="WD40"/>
    <property type="match status" value="1"/>
</dbReference>
<feature type="repeat" description="WD" evidence="13">
    <location>
        <begin position="111"/>
        <end position="146"/>
    </location>
</feature>
<dbReference type="PROSITE" id="PS50082">
    <property type="entry name" value="WD_REPEATS_2"/>
    <property type="match status" value="6"/>
</dbReference>
<evidence type="ECO:0000256" key="4">
    <source>
        <dbReference type="ARBA" id="ARBA00022574"/>
    </source>
</evidence>
<evidence type="ECO:0000256" key="6">
    <source>
        <dbReference type="ARBA" id="ARBA00022846"/>
    </source>
</evidence>
<keyword evidence="6" id="KW-0282">Flagellum</keyword>
<keyword evidence="3" id="KW-0963">Cytoplasm</keyword>
<evidence type="ECO:0000313" key="14">
    <source>
        <dbReference type="EMBL" id="KAH0629575.1"/>
    </source>
</evidence>
<organism evidence="14 15">
    <name type="scientific">Phrynosoma platyrhinos</name>
    <name type="common">Desert horned lizard</name>
    <dbReference type="NCBI Taxonomy" id="52577"/>
    <lineage>
        <taxon>Eukaryota</taxon>
        <taxon>Metazoa</taxon>
        <taxon>Chordata</taxon>
        <taxon>Craniata</taxon>
        <taxon>Vertebrata</taxon>
        <taxon>Euteleostomi</taxon>
        <taxon>Lepidosauria</taxon>
        <taxon>Squamata</taxon>
        <taxon>Bifurcata</taxon>
        <taxon>Unidentata</taxon>
        <taxon>Episquamata</taxon>
        <taxon>Toxicofera</taxon>
        <taxon>Iguania</taxon>
        <taxon>Phrynosomatidae</taxon>
        <taxon>Phrynosomatinae</taxon>
        <taxon>Phrynosoma</taxon>
    </lineage>
</organism>
<dbReference type="InterPro" id="IPR015943">
    <property type="entry name" value="WD40/YVTN_repeat-like_dom_sf"/>
</dbReference>
<evidence type="ECO:0000256" key="11">
    <source>
        <dbReference type="ARBA" id="ARBA00046056"/>
    </source>
</evidence>
<evidence type="ECO:0000256" key="12">
    <source>
        <dbReference type="ARBA" id="ARBA00047117"/>
    </source>
</evidence>
<dbReference type="SUPFAM" id="SSF50978">
    <property type="entry name" value="WD40 repeat-like"/>
    <property type="match status" value="2"/>
</dbReference>
<feature type="repeat" description="WD" evidence="13">
    <location>
        <begin position="629"/>
        <end position="666"/>
    </location>
</feature>
<keyword evidence="5" id="KW-0677">Repeat</keyword>
<accession>A0ABQ7TIJ6</accession>
<comment type="subunit">
    <text evidence="12">Microtubule inner protein component of sperm flagellar doublet microtubules. Interacts with BRCA2. Interacts with the CCT chaperonin complex. Interacts with HSP70. Interacts with AK8. Interacts with CFAP45. Interacts with DNAI1. Interacts with IQDC.</text>
</comment>
<evidence type="ECO:0000256" key="3">
    <source>
        <dbReference type="ARBA" id="ARBA00022490"/>
    </source>
</evidence>
<comment type="caution">
    <text evidence="14">The sequence shown here is derived from an EMBL/GenBank/DDBJ whole genome shotgun (WGS) entry which is preliminary data.</text>
</comment>
<evidence type="ECO:0000256" key="2">
    <source>
        <dbReference type="ARBA" id="ARBA00004496"/>
    </source>
</evidence>
<dbReference type="PANTHER" id="PTHR13720">
    <property type="entry name" value="WD-40 REPEAT PROTEIN"/>
    <property type="match status" value="1"/>
</dbReference>
<evidence type="ECO:0000256" key="5">
    <source>
        <dbReference type="ARBA" id="ARBA00022737"/>
    </source>
</evidence>
<keyword evidence="8" id="KW-0966">Cell projection</keyword>
<proteinExistence type="inferred from homology"/>
<evidence type="ECO:0000256" key="10">
    <source>
        <dbReference type="ARBA" id="ARBA00029552"/>
    </source>
</evidence>
<dbReference type="PANTHER" id="PTHR13720:SF14">
    <property type="entry name" value="CILIA- AND FLAGELLA-ASSOCIATED PROTEIN 52"/>
    <property type="match status" value="1"/>
</dbReference>
<comment type="subcellular location">
    <subcellularLocation>
        <location evidence="1">Cell projection</location>
        <location evidence="1">Cilium</location>
        <location evidence="1">Flagellum</location>
    </subcellularLocation>
    <subcellularLocation>
        <location evidence="2">Cytoplasm</location>
    </subcellularLocation>
</comment>
<evidence type="ECO:0000256" key="8">
    <source>
        <dbReference type="ARBA" id="ARBA00023273"/>
    </source>
</evidence>
<comment type="function">
    <text evidence="11">Microtubule inner protein (MIP) part of the dynein-decorated doublet microtubules (DMTs) in cilia axoneme. Important for proper ciliary and flagellar beating. May act in cooperation with CFAP45 and axonemal dynein subunit DNAH11. May play a role in cell growth and/or survival.</text>
</comment>
<dbReference type="Proteomes" id="UP000826234">
    <property type="component" value="Unassembled WGS sequence"/>
</dbReference>
<dbReference type="SMART" id="SM00320">
    <property type="entry name" value="WD40"/>
    <property type="match status" value="11"/>
</dbReference>
<dbReference type="PROSITE" id="PS00678">
    <property type="entry name" value="WD_REPEATS_1"/>
    <property type="match status" value="1"/>
</dbReference>
<keyword evidence="4 13" id="KW-0853">WD repeat</keyword>
<sequence length="666" mass="73595">MAALSGEEVAESGDLAGLQLEAIIGFNGHVPCGLICHPDREHLIYPLGCTVIVQGINVLTQDFLHGHTNNVSCVTVSSSGSYVASGQITFMGFKADIILWDYKKKEMLARLSLHKGKIENLAFSPNDLYLVSLGGQDDGSIVVWSVLKKEAICGSPAAARSAGNPTTLVYSNCRDEMFISAGNGTIRVWELDLPNRKIRPTECQTGQLKRIVTCMMITDDDKYFYVGTSTGDILKLNTKSTLMSDYGPVKEKFSLQTSMATVLKLFIVLKGTFVEDEFEYQVLVMGQPFACVCSYFEGVTALLLLKTGDLVIGTGTGIIAHCSGSNYKVKKKVQLQGAITSITPRGQGHQFFVGTEEAHIYRFSYSDFKDELIATCHSEAIHDIIFPYGTSDLFATCSKSDIRVWYTPENRELLRITIPNMTCHAIDFMRDGKSIISAWNDGKIRAFTPETGRLLYVIEHAHSMGVTALTTTSDCKRIISGGGEGQVRVWEIGKETRKLEEVMKEHISAISCIKIKKNNQECVTASIDGSCIIWDLVRFMRRQMILANTLFKCVCYHPDEHQLITSGTDRKIAYWEVFDGSPIRDLEGSLSGSINGMDITSDGTYFVTGGDDHLVKVWDYNEGEVTFVGVGHSGSITRLKICPNNKYIVSVSADGAILRWKYPHVH</sequence>
<comment type="similarity">
    <text evidence="9">Belongs to the CFAP52 family.</text>
</comment>
<feature type="repeat" description="WD" evidence="13">
    <location>
        <begin position="554"/>
        <end position="585"/>
    </location>
</feature>
<dbReference type="InterPro" id="IPR050630">
    <property type="entry name" value="WD_repeat_EMAP"/>
</dbReference>
<protein>
    <recommendedName>
        <fullName evidence="10">Cilia- and flagella-associated protein 52</fullName>
    </recommendedName>
</protein>
<keyword evidence="15" id="KW-1185">Reference proteome</keyword>
<evidence type="ECO:0000313" key="15">
    <source>
        <dbReference type="Proteomes" id="UP000826234"/>
    </source>
</evidence>
<gene>
    <name evidence="14" type="ORF">JD844_011749</name>
</gene>
<dbReference type="InterPro" id="IPR001680">
    <property type="entry name" value="WD40_rpt"/>
</dbReference>
<feature type="repeat" description="WD" evidence="13">
    <location>
        <begin position="459"/>
        <end position="492"/>
    </location>
</feature>
<feature type="repeat" description="WD" evidence="13">
    <location>
        <begin position="503"/>
        <end position="536"/>
    </location>
</feature>